<dbReference type="Pfam" id="PF00698">
    <property type="entry name" value="Acyl_transf_1"/>
    <property type="match status" value="1"/>
</dbReference>
<dbReference type="InterPro" id="IPR014043">
    <property type="entry name" value="Acyl_transferase_dom"/>
</dbReference>
<feature type="domain" description="Carrier" evidence="4">
    <location>
        <begin position="937"/>
        <end position="1012"/>
    </location>
</feature>
<dbReference type="Pfam" id="PF16197">
    <property type="entry name" value="KAsynt_C_assoc"/>
    <property type="match status" value="1"/>
</dbReference>
<dbReference type="RefSeq" id="WP_394831349.1">
    <property type="nucleotide sequence ID" value="NZ_CP089929.1"/>
</dbReference>
<dbReference type="Gene3D" id="3.30.70.3290">
    <property type="match status" value="1"/>
</dbReference>
<evidence type="ECO:0000259" key="4">
    <source>
        <dbReference type="PROSITE" id="PS50075"/>
    </source>
</evidence>
<dbReference type="SMART" id="SM00827">
    <property type="entry name" value="PKS_AT"/>
    <property type="match status" value="1"/>
</dbReference>
<dbReference type="InterPro" id="IPR001227">
    <property type="entry name" value="Ac_transferase_dom_sf"/>
</dbReference>
<dbReference type="Gene3D" id="3.40.366.10">
    <property type="entry name" value="Malonyl-Coenzyme A Acyl Carrier Protein, domain 2"/>
    <property type="match status" value="1"/>
</dbReference>
<dbReference type="SMART" id="SM00823">
    <property type="entry name" value="PKS_PP"/>
    <property type="match status" value="1"/>
</dbReference>
<evidence type="ECO:0000256" key="2">
    <source>
        <dbReference type="ARBA" id="ARBA00022553"/>
    </source>
</evidence>
<evidence type="ECO:0000259" key="5">
    <source>
        <dbReference type="PROSITE" id="PS52004"/>
    </source>
</evidence>
<dbReference type="SUPFAM" id="SSF53901">
    <property type="entry name" value="Thiolase-like"/>
    <property type="match status" value="1"/>
</dbReference>
<keyword evidence="1" id="KW-0596">Phosphopantetheine</keyword>
<dbReference type="PROSITE" id="PS52004">
    <property type="entry name" value="KS3_2"/>
    <property type="match status" value="1"/>
</dbReference>
<dbReference type="InterPro" id="IPR032821">
    <property type="entry name" value="PKS_assoc"/>
</dbReference>
<protein>
    <submittedName>
        <fullName evidence="6">Acyltransferase domain-containing protein</fullName>
    </submittedName>
</protein>
<dbReference type="CDD" id="cd00833">
    <property type="entry name" value="PKS"/>
    <property type="match status" value="1"/>
</dbReference>
<dbReference type="Gene3D" id="3.40.47.10">
    <property type="match status" value="1"/>
</dbReference>
<dbReference type="PANTHER" id="PTHR43775">
    <property type="entry name" value="FATTY ACID SYNTHASE"/>
    <property type="match status" value="1"/>
</dbReference>
<dbReference type="InterPro" id="IPR016036">
    <property type="entry name" value="Malonyl_transacylase_ACP-bd"/>
</dbReference>
<dbReference type="InterPro" id="IPR036736">
    <property type="entry name" value="ACP-like_sf"/>
</dbReference>
<dbReference type="InterPro" id="IPR020806">
    <property type="entry name" value="PKS_PP-bd"/>
</dbReference>
<dbReference type="SUPFAM" id="SSF52151">
    <property type="entry name" value="FabD/lysophospholipase-like"/>
    <property type="match status" value="1"/>
</dbReference>
<dbReference type="InterPro" id="IPR009081">
    <property type="entry name" value="PP-bd_ACP"/>
</dbReference>
<dbReference type="SMART" id="SM00825">
    <property type="entry name" value="PKS_KS"/>
    <property type="match status" value="1"/>
</dbReference>
<organism evidence="6 7">
    <name type="scientific">Pendulispora rubella</name>
    <dbReference type="NCBI Taxonomy" id="2741070"/>
    <lineage>
        <taxon>Bacteria</taxon>
        <taxon>Pseudomonadati</taxon>
        <taxon>Myxococcota</taxon>
        <taxon>Myxococcia</taxon>
        <taxon>Myxococcales</taxon>
        <taxon>Sorangiineae</taxon>
        <taxon>Pendulisporaceae</taxon>
        <taxon>Pendulispora</taxon>
    </lineage>
</organism>
<keyword evidence="3" id="KW-0808">Transferase</keyword>
<keyword evidence="7" id="KW-1185">Reference proteome</keyword>
<name>A0ABZ2KSR3_9BACT</name>
<dbReference type="PROSITE" id="PS50075">
    <property type="entry name" value="CARRIER"/>
    <property type="match status" value="1"/>
</dbReference>
<dbReference type="Proteomes" id="UP001374803">
    <property type="component" value="Chromosome"/>
</dbReference>
<dbReference type="EMBL" id="CP089983">
    <property type="protein sequence ID" value="WXB01731.1"/>
    <property type="molecule type" value="Genomic_DNA"/>
</dbReference>
<dbReference type="InterPro" id="IPR016039">
    <property type="entry name" value="Thiolase-like"/>
</dbReference>
<dbReference type="GO" id="GO:0016746">
    <property type="term" value="F:acyltransferase activity"/>
    <property type="evidence" value="ECO:0007669"/>
    <property type="project" value="UniProtKB-KW"/>
</dbReference>
<dbReference type="InterPro" id="IPR050091">
    <property type="entry name" value="PKS_NRPS_Biosynth_Enz"/>
</dbReference>
<dbReference type="Pfam" id="PF00109">
    <property type="entry name" value="ketoacyl-synt"/>
    <property type="match status" value="1"/>
</dbReference>
<dbReference type="InterPro" id="IPR014030">
    <property type="entry name" value="Ketoacyl_synth_N"/>
</dbReference>
<dbReference type="PANTHER" id="PTHR43775:SF51">
    <property type="entry name" value="INACTIVE PHENOLPHTHIOCEROL SYNTHESIS POLYKETIDE SYNTHASE TYPE I PKS1-RELATED"/>
    <property type="match status" value="1"/>
</dbReference>
<dbReference type="InterPro" id="IPR020841">
    <property type="entry name" value="PKS_Beta-ketoAc_synthase_dom"/>
</dbReference>
<reference evidence="6" key="1">
    <citation type="submission" date="2021-12" db="EMBL/GenBank/DDBJ databases">
        <title>Discovery of the Pendulisporaceae a myxobacterial family with distinct sporulation behavior and unique specialized metabolism.</title>
        <authorList>
            <person name="Garcia R."/>
            <person name="Popoff A."/>
            <person name="Bader C.D."/>
            <person name="Loehr J."/>
            <person name="Walesch S."/>
            <person name="Walt C."/>
            <person name="Boldt J."/>
            <person name="Bunk B."/>
            <person name="Haeckl F.J.F.P.J."/>
            <person name="Gunesch A.P."/>
            <person name="Birkelbach J."/>
            <person name="Nuebel U."/>
            <person name="Pietschmann T."/>
            <person name="Bach T."/>
            <person name="Mueller R."/>
        </authorList>
    </citation>
    <scope>NUCLEOTIDE SEQUENCE</scope>
    <source>
        <strain evidence="6">MSr11367</strain>
    </source>
</reference>
<accession>A0ABZ2KSR3</accession>
<dbReference type="InterPro" id="IPR016035">
    <property type="entry name" value="Acyl_Trfase/lysoPLipase"/>
</dbReference>
<proteinExistence type="predicted"/>
<keyword evidence="2" id="KW-0597">Phosphoprotein</keyword>
<feature type="domain" description="Ketosynthase family 3 (KS3)" evidence="5">
    <location>
        <begin position="35"/>
        <end position="456"/>
    </location>
</feature>
<evidence type="ECO:0000256" key="1">
    <source>
        <dbReference type="ARBA" id="ARBA00022450"/>
    </source>
</evidence>
<evidence type="ECO:0000313" key="7">
    <source>
        <dbReference type="Proteomes" id="UP001374803"/>
    </source>
</evidence>
<sequence>MSADREEMLAQYLKRLTHELHATKLRLRKLEEKSEEPIAIVAMSCRFPGGASSPEGLWDLLREGRDATTEFPQNRGWDVDALYDPEPGKAKKSYVRHGSFLHDADQFDAAFFGISPHDATPIDPQQRLLLEAAWEAFERAGIVPQTLQGSLTGVFVGVMVNDYLMRISGSDDSLLGSAGSTASGRIAYKFGLEGPAITVDTACSSSLVSIHLACQALRHGDCTLALAGGVTTMATPAMFIEFCKLGVLSPDGRSRAFSSDANGAGWAEGAGLVLLERLSDAQKNGHPVLAVIRSSAVNQDGKSQGFTAPNGTAQRRVIRQALESARLTPADVDAVEAHGTGTALGDPIEAHALLATYGEAHTREKPLWLGSLKSNLGHTQAAAGVGGVMKMVLAMQHGLLPKTLHADTPSPHVDWSSGSLRLLTEGVPWKTNGHPRRAGVSSFSVSGTNAHLVLEEPPAPEAPPAPRGPASALPFVLSAISETALQAQASKLAAHLAARPDMALDDVAHSLATTRTHFAHRASVVARDRASLVSGLDALAQGQFAPNVVLGQRKPAGKVAFVFPGHGSQWAEMGRVLLEQSPAFREHAEACARALAPHFDEPLLALLRSAPPSALKRVDIVQPLVFTVMVSLAAAWRALGIEPDAVVGHSQGEIAAAYVAGALSLEDAAKVVALRSRALATLRGKGAMASIELPVRELEPRVVRFGKRLAVGGINGPHSTVVSGDPDAIDELLAELPAGVYSVKIGVDCASHSPQIESLREGLADALRGLTPRAGTVPLYSSVTGARVEGASLDGEYWYQNLRQPVSFDAAVQKLLADEHRFFVEVSPHPVLKLVLQEALETHRISGAVVDSVQRSQGTLDRLLLSAGELHAHGHPLDWPSVLPPARSVALPTYAFQRRRFWPDMVDGDVQSAPETRASTSAEHLHPRPPLSSAYVAPSTDIERVLADAWGQVLGIREVGVHDDFFELGGNSVIAGQVLSRLKRSFPIQIRFDLFFGNPTIAALAPRIEERLIAALEELPEDEAERLLATYNPAPH</sequence>
<evidence type="ECO:0000313" key="6">
    <source>
        <dbReference type="EMBL" id="WXB01731.1"/>
    </source>
</evidence>
<dbReference type="InterPro" id="IPR014031">
    <property type="entry name" value="Ketoacyl_synth_C"/>
</dbReference>
<dbReference type="Pfam" id="PF00550">
    <property type="entry name" value="PP-binding"/>
    <property type="match status" value="1"/>
</dbReference>
<dbReference type="PROSITE" id="PS00606">
    <property type="entry name" value="KS3_1"/>
    <property type="match status" value="1"/>
</dbReference>
<keyword evidence="6" id="KW-0012">Acyltransferase</keyword>
<gene>
    <name evidence="6" type="ORF">LVJ94_33050</name>
</gene>
<dbReference type="Gene3D" id="1.10.1200.10">
    <property type="entry name" value="ACP-like"/>
    <property type="match status" value="1"/>
</dbReference>
<dbReference type="Pfam" id="PF02801">
    <property type="entry name" value="Ketoacyl-synt_C"/>
    <property type="match status" value="1"/>
</dbReference>
<dbReference type="SUPFAM" id="SSF55048">
    <property type="entry name" value="Probable ACP-binding domain of malonyl-CoA ACP transacylase"/>
    <property type="match status" value="1"/>
</dbReference>
<evidence type="ECO:0000256" key="3">
    <source>
        <dbReference type="ARBA" id="ARBA00022679"/>
    </source>
</evidence>
<dbReference type="SUPFAM" id="SSF47336">
    <property type="entry name" value="ACP-like"/>
    <property type="match status" value="1"/>
</dbReference>
<dbReference type="InterPro" id="IPR018201">
    <property type="entry name" value="Ketoacyl_synth_AS"/>
</dbReference>